<gene>
    <name evidence="2" type="ORF">EJ06DRAFT_141133</name>
</gene>
<reference evidence="2" key="1">
    <citation type="journal article" date="2020" name="Stud. Mycol.">
        <title>101 Dothideomycetes genomes: a test case for predicting lifestyles and emergence of pathogens.</title>
        <authorList>
            <person name="Haridas S."/>
            <person name="Albert R."/>
            <person name="Binder M."/>
            <person name="Bloem J."/>
            <person name="Labutti K."/>
            <person name="Salamov A."/>
            <person name="Andreopoulos B."/>
            <person name="Baker S."/>
            <person name="Barry K."/>
            <person name="Bills G."/>
            <person name="Bluhm B."/>
            <person name="Cannon C."/>
            <person name="Castanera R."/>
            <person name="Culley D."/>
            <person name="Daum C."/>
            <person name="Ezra D."/>
            <person name="Gonzalez J."/>
            <person name="Henrissat B."/>
            <person name="Kuo A."/>
            <person name="Liang C."/>
            <person name="Lipzen A."/>
            <person name="Lutzoni F."/>
            <person name="Magnuson J."/>
            <person name="Mondo S."/>
            <person name="Nolan M."/>
            <person name="Ohm R."/>
            <person name="Pangilinan J."/>
            <person name="Park H.-J."/>
            <person name="Ramirez L."/>
            <person name="Alfaro M."/>
            <person name="Sun H."/>
            <person name="Tritt A."/>
            <person name="Yoshinaga Y."/>
            <person name="Zwiers L.-H."/>
            <person name="Turgeon B."/>
            <person name="Goodwin S."/>
            <person name="Spatafora J."/>
            <person name="Crous P."/>
            <person name="Grigoriev I."/>
        </authorList>
    </citation>
    <scope>NUCLEOTIDE SEQUENCE</scope>
    <source>
        <strain evidence="2">CBS 262.69</strain>
    </source>
</reference>
<protein>
    <submittedName>
        <fullName evidence="2">Uncharacterized protein</fullName>
    </submittedName>
</protein>
<organism evidence="2 3">
    <name type="scientific">Trichodelitschia bisporula</name>
    <dbReference type="NCBI Taxonomy" id="703511"/>
    <lineage>
        <taxon>Eukaryota</taxon>
        <taxon>Fungi</taxon>
        <taxon>Dikarya</taxon>
        <taxon>Ascomycota</taxon>
        <taxon>Pezizomycotina</taxon>
        <taxon>Dothideomycetes</taxon>
        <taxon>Dothideomycetes incertae sedis</taxon>
        <taxon>Phaeotrichales</taxon>
        <taxon>Phaeotrichaceae</taxon>
        <taxon>Trichodelitschia</taxon>
    </lineage>
</organism>
<evidence type="ECO:0000313" key="3">
    <source>
        <dbReference type="Proteomes" id="UP000799640"/>
    </source>
</evidence>
<feature type="compositionally biased region" description="Polar residues" evidence="1">
    <location>
        <begin position="38"/>
        <end position="52"/>
    </location>
</feature>
<sequence>MLPLYNYRAEMRASGPQTRNTTATISTVTLLPGLSPVPGQQSARPEHSSSPSGRAEDEAMRTTARPSHRDTLPRATPPKPAAPRPATRRPDRSCRAQL</sequence>
<dbReference type="EMBL" id="ML996702">
    <property type="protein sequence ID" value="KAF2397845.1"/>
    <property type="molecule type" value="Genomic_DNA"/>
</dbReference>
<dbReference type="AlphaFoldDB" id="A0A6G1HQ16"/>
<proteinExistence type="predicted"/>
<evidence type="ECO:0000313" key="2">
    <source>
        <dbReference type="EMBL" id="KAF2397845.1"/>
    </source>
</evidence>
<accession>A0A6G1HQ16</accession>
<name>A0A6G1HQ16_9PEZI</name>
<feature type="region of interest" description="Disordered" evidence="1">
    <location>
        <begin position="1"/>
        <end position="98"/>
    </location>
</feature>
<feature type="compositionally biased region" description="Polar residues" evidence="1">
    <location>
        <begin position="15"/>
        <end position="29"/>
    </location>
</feature>
<feature type="compositionally biased region" description="Basic and acidic residues" evidence="1">
    <location>
        <begin position="88"/>
        <end position="98"/>
    </location>
</feature>
<evidence type="ECO:0000256" key="1">
    <source>
        <dbReference type="SAM" id="MobiDB-lite"/>
    </source>
</evidence>
<dbReference type="Proteomes" id="UP000799640">
    <property type="component" value="Unassembled WGS sequence"/>
</dbReference>
<keyword evidence="3" id="KW-1185">Reference proteome</keyword>